<reference evidence="2" key="1">
    <citation type="journal article" date="2019" name="Sci. Rep.">
        <title>Draft genome of Tanacetum cinerariifolium, the natural source of mosquito coil.</title>
        <authorList>
            <person name="Yamashiro T."/>
            <person name="Shiraishi A."/>
            <person name="Satake H."/>
            <person name="Nakayama K."/>
        </authorList>
    </citation>
    <scope>NUCLEOTIDE SEQUENCE</scope>
</reference>
<dbReference type="AlphaFoldDB" id="A0A699S720"/>
<comment type="caution">
    <text evidence="2">The sequence shown here is derived from an EMBL/GenBank/DDBJ whole genome shotgun (WGS) entry which is preliminary data.</text>
</comment>
<proteinExistence type="predicted"/>
<sequence>LFGLEHDLVPLGTAGFLLVASIPEGIASNIASLYFQRLRPNCDTLPGRRYPSALFEGSPMRAIRDGDSVRILAVAADRPNFSSQVAFLTTDTAGTIGPGWHAAMGLSLQARYSPERGLDLPPPAPSHRQPVPPPSLRAA</sequence>
<accession>A0A699S720</accession>
<gene>
    <name evidence="2" type="ORF">Tci_865224</name>
</gene>
<organism evidence="2">
    <name type="scientific">Tanacetum cinerariifolium</name>
    <name type="common">Dalmatian daisy</name>
    <name type="synonym">Chrysanthemum cinerariifolium</name>
    <dbReference type="NCBI Taxonomy" id="118510"/>
    <lineage>
        <taxon>Eukaryota</taxon>
        <taxon>Viridiplantae</taxon>
        <taxon>Streptophyta</taxon>
        <taxon>Embryophyta</taxon>
        <taxon>Tracheophyta</taxon>
        <taxon>Spermatophyta</taxon>
        <taxon>Magnoliopsida</taxon>
        <taxon>eudicotyledons</taxon>
        <taxon>Gunneridae</taxon>
        <taxon>Pentapetalae</taxon>
        <taxon>asterids</taxon>
        <taxon>campanulids</taxon>
        <taxon>Asterales</taxon>
        <taxon>Asteraceae</taxon>
        <taxon>Asteroideae</taxon>
        <taxon>Anthemideae</taxon>
        <taxon>Anthemidinae</taxon>
        <taxon>Tanacetum</taxon>
    </lineage>
</organism>
<name>A0A699S720_TANCI</name>
<feature type="non-terminal residue" evidence="2">
    <location>
        <position position="1"/>
    </location>
</feature>
<evidence type="ECO:0000313" key="2">
    <source>
        <dbReference type="EMBL" id="GFC93254.1"/>
    </source>
</evidence>
<feature type="compositionally biased region" description="Pro residues" evidence="1">
    <location>
        <begin position="120"/>
        <end position="139"/>
    </location>
</feature>
<feature type="region of interest" description="Disordered" evidence="1">
    <location>
        <begin position="114"/>
        <end position="139"/>
    </location>
</feature>
<dbReference type="EMBL" id="BKCJ011142198">
    <property type="protein sequence ID" value="GFC93254.1"/>
    <property type="molecule type" value="Genomic_DNA"/>
</dbReference>
<evidence type="ECO:0000256" key="1">
    <source>
        <dbReference type="SAM" id="MobiDB-lite"/>
    </source>
</evidence>
<protein>
    <submittedName>
        <fullName evidence="2">Uncharacterized protein</fullName>
    </submittedName>
</protein>